<reference evidence="3 4" key="1">
    <citation type="submission" date="2016-02" db="EMBL/GenBank/DDBJ databases">
        <title>Genome analysis of coral dinoflagellate symbionts highlights evolutionary adaptations to a symbiotic lifestyle.</title>
        <authorList>
            <person name="Aranda M."/>
            <person name="Li Y."/>
            <person name="Liew Y.J."/>
            <person name="Baumgarten S."/>
            <person name="Simakov O."/>
            <person name="Wilson M."/>
            <person name="Piel J."/>
            <person name="Ashoor H."/>
            <person name="Bougouffa S."/>
            <person name="Bajic V.B."/>
            <person name="Ryu T."/>
            <person name="Ravasi T."/>
            <person name="Bayer T."/>
            <person name="Micklem G."/>
            <person name="Kim H."/>
            <person name="Bhak J."/>
            <person name="Lajeunesse T.C."/>
            <person name="Voolstra C.R."/>
        </authorList>
    </citation>
    <scope>NUCLEOTIDE SEQUENCE [LARGE SCALE GENOMIC DNA]</scope>
    <source>
        <strain evidence="3 4">CCMP2467</strain>
    </source>
</reference>
<feature type="transmembrane region" description="Helical" evidence="2">
    <location>
        <begin position="1343"/>
        <end position="1365"/>
    </location>
</feature>
<feature type="transmembrane region" description="Helical" evidence="2">
    <location>
        <begin position="1062"/>
        <end position="1084"/>
    </location>
</feature>
<feature type="transmembrane region" description="Helical" evidence="2">
    <location>
        <begin position="1033"/>
        <end position="1055"/>
    </location>
</feature>
<accession>A0A1Q9D5E6</accession>
<dbReference type="Proteomes" id="UP000186817">
    <property type="component" value="Unassembled WGS sequence"/>
</dbReference>
<dbReference type="InterPro" id="IPR011990">
    <property type="entry name" value="TPR-like_helical_dom_sf"/>
</dbReference>
<comment type="caution">
    <text evidence="3">The sequence shown here is derived from an EMBL/GenBank/DDBJ whole genome shotgun (WGS) entry which is preliminary data.</text>
</comment>
<feature type="transmembrane region" description="Helical" evidence="2">
    <location>
        <begin position="936"/>
        <end position="962"/>
    </location>
</feature>
<organism evidence="3 4">
    <name type="scientific">Symbiodinium microadriaticum</name>
    <name type="common">Dinoflagellate</name>
    <name type="synonym">Zooxanthella microadriatica</name>
    <dbReference type="NCBI Taxonomy" id="2951"/>
    <lineage>
        <taxon>Eukaryota</taxon>
        <taxon>Sar</taxon>
        <taxon>Alveolata</taxon>
        <taxon>Dinophyceae</taxon>
        <taxon>Suessiales</taxon>
        <taxon>Symbiodiniaceae</taxon>
        <taxon>Symbiodinium</taxon>
    </lineage>
</organism>
<evidence type="ECO:0000256" key="1">
    <source>
        <dbReference type="SAM" id="MobiDB-lite"/>
    </source>
</evidence>
<evidence type="ECO:0000313" key="4">
    <source>
        <dbReference type="Proteomes" id="UP000186817"/>
    </source>
</evidence>
<protein>
    <submittedName>
        <fullName evidence="3">TPR repeat-containing thioredoxin TTL4</fullName>
    </submittedName>
</protein>
<sequence>MRLELDHPEGFACDPEAGPTPHVLWDAAYDMGGTEVLKAAAAATILVFNLPPPMHSFKKLHMRFELTISRESNVRRMQDFIASQVISAYRPDHDPQLDAFSLVHVLACGELWGLVKIVSLRAMVSPVEISSCPPHGGDLCSKECEPPEGDCKMQDSSTAEGEAEADSETPNPLPPEADAKKAEGNTAFQAKQFEVAARLYAEAIAIAEAAGADVPGVYYSNRAVCLASLQDWEGTRNDAAKALARVTDLSAAAMKKALFQKARAELRLQLQTECQATLSLAEQLGVRTEVERLLSAQTEPAAAPAASREAQQAAAPHAPAAEALRAKEAGTAQYKEGNYRGALMEYRRALDLVDQDAALRAQLLGNVAAACLMLKRTSETVDACKECLALDPSNAKVRARLASAQVATGDFEAARATLGNAGHDPVLANALKQIGSTQSTLAEADQALSSGEPAKALNIYANLESSVLFDFPPLTMKMAQCYLELKQYPRVLNTTQQILRTNPRNTGALVLRTQTSLFWILYVLASLPGQCVPRCFIMKQPLLYHSEESQASFRCQRAVSLIDPSSAVKVHQKCKKCESSQFASILSVGLCEECSKSMPQQCACCRAKLRNQKYGGSGLCDRCYTRLPQCKGCARRLKMTEMKFKTGLCDDCWASCKKACLMCGSTISLGESGWKTAMCKECSSGQEVKCKKCSKTISLEEIGWRTGVCNECYDNIGGCRAAVSRKRPHIRLCDACYAKYNTVCVRCNENIPDDELRYTSGLCDFCYKDCDKKCTCCKKKIPLKQLRWGSGLCDACYNKSCMECRMCRAAISTRQTDFHGVRLCEGCFKSLTDGERTCSKCGEKKISLGDPYWATGLCQSCWEAPSPEEMARVMGSKARRSRANSFDQLPLYYRARAKASGRSLTLYSAKSMSLLSDAERIASLRATRQAKAPFQLWLLFFSLGVGGWFASNSVFAALPLVIDKLAEGAGTASIVNASTQMGAVFAIAYHVVAYNHDLDLKASVSASMEKMSEQRRLFKEDQQRKKAAANAAAAVHMGQFAAVMALVTFSFLWMCYRCTAELVVLSAIAGAVGNVGDLTAWPIALQHPSRYAAAIQIGGSFSGVLPNLIEVVVGRFGIVPYFAVTIVLQIGLWAIVSAKDVAGMFSCSSFLFAEKAKCNCAGCDGCTLFSTGQSAGCTNGGTHRAVMPLNPPVEDNSSTGIKRAAEGVGEIAQRSAEGICDALQGFYNALQGDQDAYADGRQVVFFYTSCSFVSRAMCYSIPSLLPFIANPFGLQKQQLYESMNTMYNLGNVIGRLLCQWYKPHCFGLACSFVSVFVTFVCLVLCSVFPYYVASMLPAVVAMWVIPITVGVFNFSVGLMSTGLFVRAHEDAQNKKCPDTIQATMGFYGQIGCVSGNFLIFMVINVFHLL</sequence>
<feature type="transmembrane region" description="Helical" evidence="2">
    <location>
        <begin position="1305"/>
        <end position="1331"/>
    </location>
</feature>
<dbReference type="SUPFAM" id="SSF48452">
    <property type="entry name" value="TPR-like"/>
    <property type="match status" value="2"/>
</dbReference>
<keyword evidence="4" id="KW-1185">Reference proteome</keyword>
<keyword evidence="2" id="KW-0472">Membrane</keyword>
<feature type="transmembrane region" description="Helical" evidence="2">
    <location>
        <begin position="1386"/>
        <end position="1406"/>
    </location>
</feature>
<dbReference type="PANTHER" id="PTHR46014:SF1">
    <property type="entry name" value="TETRATRICOPEPTIDE REPEAT PROTEIN 1"/>
    <property type="match status" value="1"/>
</dbReference>
<keyword evidence="2" id="KW-1133">Transmembrane helix</keyword>
<evidence type="ECO:0000256" key="2">
    <source>
        <dbReference type="SAM" id="Phobius"/>
    </source>
</evidence>
<dbReference type="InterPro" id="IPR052769">
    <property type="entry name" value="TPR_domain_protein"/>
</dbReference>
<feature type="transmembrane region" description="Helical" evidence="2">
    <location>
        <begin position="1118"/>
        <end position="1136"/>
    </location>
</feature>
<gene>
    <name evidence="3" type="primary">TTL4</name>
    <name evidence="3" type="ORF">AK812_SmicGene28029</name>
</gene>
<feature type="region of interest" description="Disordered" evidence="1">
    <location>
        <begin position="297"/>
        <end position="322"/>
    </location>
</feature>
<dbReference type="OrthoDB" id="425832at2759"/>
<feature type="transmembrane region" description="Helical" evidence="2">
    <location>
        <begin position="974"/>
        <end position="992"/>
    </location>
</feature>
<dbReference type="Gene3D" id="1.25.40.10">
    <property type="entry name" value="Tetratricopeptide repeat domain"/>
    <property type="match status" value="2"/>
</dbReference>
<evidence type="ECO:0000313" key="3">
    <source>
        <dbReference type="EMBL" id="OLP90382.1"/>
    </source>
</evidence>
<name>A0A1Q9D5E6_SYMMI</name>
<dbReference type="EMBL" id="LSRX01000714">
    <property type="protein sequence ID" value="OLP90382.1"/>
    <property type="molecule type" value="Genomic_DNA"/>
</dbReference>
<feature type="region of interest" description="Disordered" evidence="1">
    <location>
        <begin position="145"/>
        <end position="183"/>
    </location>
</feature>
<keyword evidence="2" id="KW-0812">Transmembrane</keyword>
<dbReference type="PANTHER" id="PTHR46014">
    <property type="entry name" value="TETRATRICOPEPTIDE REPEAT PROTEIN 1"/>
    <property type="match status" value="1"/>
</dbReference>
<proteinExistence type="predicted"/>
<dbReference type="Pfam" id="PF14559">
    <property type="entry name" value="TPR_19"/>
    <property type="match status" value="1"/>
</dbReference>
<dbReference type="SMART" id="SM00028">
    <property type="entry name" value="TPR"/>
    <property type="match status" value="5"/>
</dbReference>
<dbReference type="InterPro" id="IPR019734">
    <property type="entry name" value="TPR_rpt"/>
</dbReference>